<evidence type="ECO:0000313" key="1">
    <source>
        <dbReference type="EMBL" id="TEB24554.1"/>
    </source>
</evidence>
<dbReference type="STRING" id="71717.A0A4Y7SSG7"/>
<sequence>MKPAHTPTPQIASASAYLTLLSLEGTHHHVDTTTLRRNSDLFDTMLTLPVPERRHIKEASRCPPIEVFEHDATLSKTLHLINGGSVQWSTIEEAYPILKLAEKWDSQHLLRRIRDQLSSSHIPRTQTLRFFAAAKHFEWTEEARQASRYTLSVDLQAPENAVIFEQLPSKAAESLLDLRRKRSALFRRLLDNPTRFPGGNSSLFFCDNCCTAHPQDDLWHNFKKALDAELAHVPSGAKIVALTDGGDTWVEADACWGARCPTGGCGAPRFDRRFTLLQIRSCIDSLPSTIDP</sequence>
<reference evidence="1 2" key="1">
    <citation type="journal article" date="2019" name="Nat. Ecol. Evol.">
        <title>Megaphylogeny resolves global patterns of mushroom evolution.</title>
        <authorList>
            <person name="Varga T."/>
            <person name="Krizsan K."/>
            <person name="Foldi C."/>
            <person name="Dima B."/>
            <person name="Sanchez-Garcia M."/>
            <person name="Sanchez-Ramirez S."/>
            <person name="Szollosi G.J."/>
            <person name="Szarkandi J.G."/>
            <person name="Papp V."/>
            <person name="Albert L."/>
            <person name="Andreopoulos W."/>
            <person name="Angelini C."/>
            <person name="Antonin V."/>
            <person name="Barry K.W."/>
            <person name="Bougher N.L."/>
            <person name="Buchanan P."/>
            <person name="Buyck B."/>
            <person name="Bense V."/>
            <person name="Catcheside P."/>
            <person name="Chovatia M."/>
            <person name="Cooper J."/>
            <person name="Damon W."/>
            <person name="Desjardin D."/>
            <person name="Finy P."/>
            <person name="Geml J."/>
            <person name="Haridas S."/>
            <person name="Hughes K."/>
            <person name="Justo A."/>
            <person name="Karasinski D."/>
            <person name="Kautmanova I."/>
            <person name="Kiss B."/>
            <person name="Kocsube S."/>
            <person name="Kotiranta H."/>
            <person name="LaButti K.M."/>
            <person name="Lechner B.E."/>
            <person name="Liimatainen K."/>
            <person name="Lipzen A."/>
            <person name="Lukacs Z."/>
            <person name="Mihaltcheva S."/>
            <person name="Morgado L.N."/>
            <person name="Niskanen T."/>
            <person name="Noordeloos M.E."/>
            <person name="Ohm R.A."/>
            <person name="Ortiz-Santana B."/>
            <person name="Ovrebo C."/>
            <person name="Racz N."/>
            <person name="Riley R."/>
            <person name="Savchenko A."/>
            <person name="Shiryaev A."/>
            <person name="Soop K."/>
            <person name="Spirin V."/>
            <person name="Szebenyi C."/>
            <person name="Tomsovsky M."/>
            <person name="Tulloss R.E."/>
            <person name="Uehling J."/>
            <person name="Grigoriev I.V."/>
            <person name="Vagvolgyi C."/>
            <person name="Papp T."/>
            <person name="Martin F.M."/>
            <person name="Miettinen O."/>
            <person name="Hibbett D.S."/>
            <person name="Nagy L.G."/>
        </authorList>
    </citation>
    <scope>NUCLEOTIDE SEQUENCE [LARGE SCALE GENOMIC DNA]</scope>
    <source>
        <strain evidence="1 2">FP101781</strain>
    </source>
</reference>
<protein>
    <recommendedName>
        <fullName evidence="3">BTB domain-containing protein</fullName>
    </recommendedName>
</protein>
<dbReference type="EMBL" id="QPFP01000065">
    <property type="protein sequence ID" value="TEB24554.1"/>
    <property type="molecule type" value="Genomic_DNA"/>
</dbReference>
<evidence type="ECO:0008006" key="3">
    <source>
        <dbReference type="Google" id="ProtNLM"/>
    </source>
</evidence>
<keyword evidence="2" id="KW-1185">Reference proteome</keyword>
<name>A0A4Y7SSG7_COPMI</name>
<proteinExistence type="predicted"/>
<organism evidence="1 2">
    <name type="scientific">Coprinellus micaceus</name>
    <name type="common">Glistening ink-cap mushroom</name>
    <name type="synonym">Coprinus micaceus</name>
    <dbReference type="NCBI Taxonomy" id="71717"/>
    <lineage>
        <taxon>Eukaryota</taxon>
        <taxon>Fungi</taxon>
        <taxon>Dikarya</taxon>
        <taxon>Basidiomycota</taxon>
        <taxon>Agaricomycotina</taxon>
        <taxon>Agaricomycetes</taxon>
        <taxon>Agaricomycetidae</taxon>
        <taxon>Agaricales</taxon>
        <taxon>Agaricineae</taxon>
        <taxon>Psathyrellaceae</taxon>
        <taxon>Coprinellus</taxon>
    </lineage>
</organism>
<accession>A0A4Y7SSG7</accession>
<dbReference type="AlphaFoldDB" id="A0A4Y7SSG7"/>
<dbReference type="Proteomes" id="UP000298030">
    <property type="component" value="Unassembled WGS sequence"/>
</dbReference>
<evidence type="ECO:0000313" key="2">
    <source>
        <dbReference type="Proteomes" id="UP000298030"/>
    </source>
</evidence>
<dbReference type="OrthoDB" id="3238622at2759"/>
<comment type="caution">
    <text evidence="1">The sequence shown here is derived from an EMBL/GenBank/DDBJ whole genome shotgun (WGS) entry which is preliminary data.</text>
</comment>
<gene>
    <name evidence="1" type="ORF">FA13DRAFT_1638608</name>
</gene>